<dbReference type="CDD" id="cd06267">
    <property type="entry name" value="PBP1_LacI_sugar_binding-like"/>
    <property type="match status" value="1"/>
</dbReference>
<dbReference type="SMART" id="SM00354">
    <property type="entry name" value="HTH_LACI"/>
    <property type="match status" value="1"/>
</dbReference>
<dbReference type="PANTHER" id="PTHR30146:SF109">
    <property type="entry name" value="HTH-TYPE TRANSCRIPTIONAL REGULATOR GALS"/>
    <property type="match status" value="1"/>
</dbReference>
<evidence type="ECO:0000256" key="1">
    <source>
        <dbReference type="ARBA" id="ARBA00023015"/>
    </source>
</evidence>
<dbReference type="Gene3D" id="1.10.260.40">
    <property type="entry name" value="lambda repressor-like DNA-binding domains"/>
    <property type="match status" value="1"/>
</dbReference>
<feature type="domain" description="HTH lacI-type" evidence="4">
    <location>
        <begin position="6"/>
        <end position="60"/>
    </location>
</feature>
<name>A0A562YCD2_9FLAO</name>
<evidence type="ECO:0000256" key="3">
    <source>
        <dbReference type="ARBA" id="ARBA00023163"/>
    </source>
</evidence>
<dbReference type="SUPFAM" id="SSF47413">
    <property type="entry name" value="lambda repressor-like DNA-binding domains"/>
    <property type="match status" value="1"/>
</dbReference>
<proteinExistence type="predicted"/>
<dbReference type="Pfam" id="PF00356">
    <property type="entry name" value="LacI"/>
    <property type="match status" value="1"/>
</dbReference>
<dbReference type="GO" id="GO:0000976">
    <property type="term" value="F:transcription cis-regulatory region binding"/>
    <property type="evidence" value="ECO:0007669"/>
    <property type="project" value="TreeGrafter"/>
</dbReference>
<dbReference type="InterPro" id="IPR001761">
    <property type="entry name" value="Peripla_BP/Lac1_sug-bd_dom"/>
</dbReference>
<dbReference type="OrthoDB" id="9768806at2"/>
<evidence type="ECO:0000313" key="5">
    <source>
        <dbReference type="EMBL" id="TWO32094.1"/>
    </source>
</evidence>
<sequence length="337" mass="37593">MKKQKITIHDISKALKIDSSTVSRALNDSSRVSLKTKQKILDKAEELGYQRNILASNLRTNKTNTIGVIVPRISRSFFSSVISGIEDTAQNSGYNVIICQSFESFEREKKIMNTLLSNRVDGVLISISMQTTSFDYLKPYLDYGGPIVFYDRPCSFENCSSISVNDYKASYTVTEHLIQSGCKNIVHFAGPQIIDLYKNRKQGYVDAIINNGLEFKESYCFESKLAEEDGVAFAKKIISMENIDGVYSSNDTAAIGAMQYLKFMGVKIPEDIAVAGFNNDPISSVIEPGLTTINQPDFEMGKIAANMLIEQIKNETTNKESKVLDVELIIRNSSQKN</sequence>
<dbReference type="PANTHER" id="PTHR30146">
    <property type="entry name" value="LACI-RELATED TRANSCRIPTIONAL REPRESSOR"/>
    <property type="match status" value="1"/>
</dbReference>
<gene>
    <name evidence="5" type="ORF">E1J38_009685</name>
</gene>
<dbReference type="PROSITE" id="PS50932">
    <property type="entry name" value="HTH_LACI_2"/>
    <property type="match status" value="1"/>
</dbReference>
<dbReference type="SUPFAM" id="SSF53822">
    <property type="entry name" value="Periplasmic binding protein-like I"/>
    <property type="match status" value="1"/>
</dbReference>
<dbReference type="GO" id="GO:0003700">
    <property type="term" value="F:DNA-binding transcription factor activity"/>
    <property type="evidence" value="ECO:0007669"/>
    <property type="project" value="TreeGrafter"/>
</dbReference>
<keyword evidence="2" id="KW-0238">DNA-binding</keyword>
<evidence type="ECO:0000256" key="2">
    <source>
        <dbReference type="ARBA" id="ARBA00023125"/>
    </source>
</evidence>
<dbReference type="EMBL" id="SMZJ02000005">
    <property type="protein sequence ID" value="TWO32094.1"/>
    <property type="molecule type" value="Genomic_DNA"/>
</dbReference>
<dbReference type="Pfam" id="PF00532">
    <property type="entry name" value="Peripla_BP_1"/>
    <property type="match status" value="1"/>
</dbReference>
<dbReference type="InterPro" id="IPR010982">
    <property type="entry name" value="Lambda_DNA-bd_dom_sf"/>
</dbReference>
<evidence type="ECO:0000259" key="4">
    <source>
        <dbReference type="PROSITE" id="PS50932"/>
    </source>
</evidence>
<dbReference type="InterPro" id="IPR000843">
    <property type="entry name" value="HTH_LacI"/>
</dbReference>
<keyword evidence="1" id="KW-0805">Transcription regulation</keyword>
<comment type="caution">
    <text evidence="5">The sequence shown here is derived from an EMBL/GenBank/DDBJ whole genome shotgun (WGS) entry which is preliminary data.</text>
</comment>
<dbReference type="Gene3D" id="3.40.50.2300">
    <property type="match status" value="2"/>
</dbReference>
<accession>A0A562YCD2</accession>
<keyword evidence="3" id="KW-0804">Transcription</keyword>
<dbReference type="InterPro" id="IPR028082">
    <property type="entry name" value="Peripla_BP_I"/>
</dbReference>
<organism evidence="5 6">
    <name type="scientific">Seonamhaeicola sediminis</name>
    <dbReference type="NCBI Taxonomy" id="2528206"/>
    <lineage>
        <taxon>Bacteria</taxon>
        <taxon>Pseudomonadati</taxon>
        <taxon>Bacteroidota</taxon>
        <taxon>Flavobacteriia</taxon>
        <taxon>Flavobacteriales</taxon>
        <taxon>Flavobacteriaceae</taxon>
    </lineage>
</organism>
<dbReference type="AlphaFoldDB" id="A0A562YCD2"/>
<reference evidence="5 6" key="1">
    <citation type="submission" date="2019-07" db="EMBL/GenBank/DDBJ databases">
        <title>Seonamhaeicola sp. W255 draft genome.</title>
        <authorList>
            <person name="Zhang X.-Y."/>
            <person name="Zhang R."/>
            <person name="Zhong Y.-L."/>
            <person name="Du Z.-J."/>
        </authorList>
    </citation>
    <scope>NUCLEOTIDE SEQUENCE [LARGE SCALE GENOMIC DNA]</scope>
    <source>
        <strain evidence="5 6">W255</strain>
    </source>
</reference>
<dbReference type="RefSeq" id="WP_133356356.1">
    <property type="nucleotide sequence ID" value="NZ_SMZJ02000005.1"/>
</dbReference>
<keyword evidence="6" id="KW-1185">Reference proteome</keyword>
<dbReference type="Proteomes" id="UP000295814">
    <property type="component" value="Unassembled WGS sequence"/>
</dbReference>
<evidence type="ECO:0000313" key="6">
    <source>
        <dbReference type="Proteomes" id="UP000295814"/>
    </source>
</evidence>
<dbReference type="CDD" id="cd01392">
    <property type="entry name" value="HTH_LacI"/>
    <property type="match status" value="1"/>
</dbReference>
<protein>
    <submittedName>
        <fullName evidence="5">LacI family transcriptional regulator</fullName>
    </submittedName>
</protein>